<dbReference type="GO" id="GO:0003677">
    <property type="term" value="F:DNA binding"/>
    <property type="evidence" value="ECO:0007669"/>
    <property type="project" value="UniProtKB-KW"/>
</dbReference>
<organism evidence="8">
    <name type="scientific">marine metagenome</name>
    <dbReference type="NCBI Taxonomy" id="408172"/>
    <lineage>
        <taxon>unclassified sequences</taxon>
        <taxon>metagenomes</taxon>
        <taxon>ecological metagenomes</taxon>
    </lineage>
</organism>
<evidence type="ECO:0000259" key="6">
    <source>
        <dbReference type="Pfam" id="PF04542"/>
    </source>
</evidence>
<feature type="non-terminal residue" evidence="8">
    <location>
        <position position="1"/>
    </location>
</feature>
<evidence type="ECO:0000256" key="2">
    <source>
        <dbReference type="ARBA" id="ARBA00023015"/>
    </source>
</evidence>
<evidence type="ECO:0000256" key="4">
    <source>
        <dbReference type="ARBA" id="ARBA00023125"/>
    </source>
</evidence>
<dbReference type="GO" id="GO:0016987">
    <property type="term" value="F:sigma factor activity"/>
    <property type="evidence" value="ECO:0007669"/>
    <property type="project" value="UniProtKB-KW"/>
</dbReference>
<dbReference type="AlphaFoldDB" id="A0A381SAR2"/>
<name>A0A381SAR2_9ZZZZ</name>
<dbReference type="InterPro" id="IPR000838">
    <property type="entry name" value="RNA_pol_sigma70_ECF_CS"/>
</dbReference>
<dbReference type="InterPro" id="IPR007627">
    <property type="entry name" value="RNA_pol_sigma70_r2"/>
</dbReference>
<dbReference type="PANTHER" id="PTHR43133">
    <property type="entry name" value="RNA POLYMERASE ECF-TYPE SIGMA FACTO"/>
    <property type="match status" value="1"/>
</dbReference>
<comment type="similarity">
    <text evidence="1">Belongs to the sigma-70 factor family. ECF subfamily.</text>
</comment>
<dbReference type="SUPFAM" id="SSF88659">
    <property type="entry name" value="Sigma3 and sigma4 domains of RNA polymerase sigma factors"/>
    <property type="match status" value="1"/>
</dbReference>
<dbReference type="InterPro" id="IPR036388">
    <property type="entry name" value="WH-like_DNA-bd_sf"/>
</dbReference>
<keyword evidence="4" id="KW-0238">DNA-binding</keyword>
<proteinExistence type="inferred from homology"/>
<dbReference type="InterPro" id="IPR014286">
    <property type="entry name" value="RNA_pol_sigma70_RpoE"/>
</dbReference>
<dbReference type="InterPro" id="IPR039425">
    <property type="entry name" value="RNA_pol_sigma-70-like"/>
</dbReference>
<dbReference type="InterPro" id="IPR013324">
    <property type="entry name" value="RNA_pol_sigma_r3/r4-like"/>
</dbReference>
<keyword evidence="5" id="KW-0804">Transcription</keyword>
<dbReference type="InterPro" id="IPR013249">
    <property type="entry name" value="RNA_pol_sigma70_r4_t2"/>
</dbReference>
<dbReference type="Pfam" id="PF08281">
    <property type="entry name" value="Sigma70_r4_2"/>
    <property type="match status" value="1"/>
</dbReference>
<dbReference type="InterPro" id="IPR014284">
    <property type="entry name" value="RNA_pol_sigma-70_dom"/>
</dbReference>
<protein>
    <recommendedName>
        <fullName evidence="9">RNA polymerase sigma factor</fullName>
    </recommendedName>
</protein>
<dbReference type="PROSITE" id="PS01063">
    <property type="entry name" value="SIGMA70_ECF"/>
    <property type="match status" value="1"/>
</dbReference>
<evidence type="ECO:0000256" key="5">
    <source>
        <dbReference type="ARBA" id="ARBA00023163"/>
    </source>
</evidence>
<dbReference type="CDD" id="cd06171">
    <property type="entry name" value="Sigma70_r4"/>
    <property type="match status" value="1"/>
</dbReference>
<evidence type="ECO:0000256" key="1">
    <source>
        <dbReference type="ARBA" id="ARBA00010641"/>
    </source>
</evidence>
<keyword evidence="2" id="KW-0805">Transcription regulation</keyword>
<evidence type="ECO:0000313" key="8">
    <source>
        <dbReference type="EMBL" id="SVA00388.1"/>
    </source>
</evidence>
<evidence type="ECO:0008006" key="9">
    <source>
        <dbReference type="Google" id="ProtNLM"/>
    </source>
</evidence>
<dbReference type="InterPro" id="IPR013325">
    <property type="entry name" value="RNA_pol_sigma_r2"/>
</dbReference>
<dbReference type="NCBIfam" id="TIGR02939">
    <property type="entry name" value="RpoE_Sigma70"/>
    <property type="match status" value="1"/>
</dbReference>
<dbReference type="Gene3D" id="1.10.1740.10">
    <property type="match status" value="1"/>
</dbReference>
<dbReference type="GO" id="GO:0006352">
    <property type="term" value="P:DNA-templated transcription initiation"/>
    <property type="evidence" value="ECO:0007669"/>
    <property type="project" value="InterPro"/>
</dbReference>
<feature type="domain" description="RNA polymerase sigma factor 70 region 4 type 2" evidence="7">
    <location>
        <begin position="103"/>
        <end position="153"/>
    </location>
</feature>
<evidence type="ECO:0000259" key="7">
    <source>
        <dbReference type="Pfam" id="PF08281"/>
    </source>
</evidence>
<dbReference type="PANTHER" id="PTHR43133:SF53">
    <property type="entry name" value="ECF RNA POLYMERASE SIGMA-E FACTOR"/>
    <property type="match status" value="1"/>
</dbReference>
<gene>
    <name evidence="8" type="ORF">METZ01_LOCUS53242</name>
</gene>
<reference evidence="8" key="1">
    <citation type="submission" date="2018-05" db="EMBL/GenBank/DDBJ databases">
        <authorList>
            <person name="Lanie J.A."/>
            <person name="Ng W.-L."/>
            <person name="Kazmierczak K.M."/>
            <person name="Andrzejewski T.M."/>
            <person name="Davidsen T.M."/>
            <person name="Wayne K.J."/>
            <person name="Tettelin H."/>
            <person name="Glass J.I."/>
            <person name="Rusch D."/>
            <person name="Podicherti R."/>
            <person name="Tsui H.-C.T."/>
            <person name="Winkler M.E."/>
        </authorList>
    </citation>
    <scope>NUCLEOTIDE SEQUENCE</scope>
</reference>
<evidence type="ECO:0000256" key="3">
    <source>
        <dbReference type="ARBA" id="ARBA00023082"/>
    </source>
</evidence>
<dbReference type="EMBL" id="UINC01002795">
    <property type="protein sequence ID" value="SVA00388.1"/>
    <property type="molecule type" value="Genomic_DNA"/>
</dbReference>
<dbReference type="SUPFAM" id="SSF88946">
    <property type="entry name" value="Sigma2 domain of RNA polymerase sigma factors"/>
    <property type="match status" value="1"/>
</dbReference>
<keyword evidence="3" id="KW-0731">Sigma factor</keyword>
<accession>A0A381SAR2</accession>
<dbReference type="Pfam" id="PF04542">
    <property type="entry name" value="Sigma70_r2"/>
    <property type="match status" value="1"/>
</dbReference>
<dbReference type="NCBIfam" id="TIGR02937">
    <property type="entry name" value="sigma70-ECF"/>
    <property type="match status" value="1"/>
</dbReference>
<feature type="domain" description="RNA polymerase sigma-70 region 2" evidence="6">
    <location>
        <begin position="1"/>
        <end position="65"/>
    </location>
</feature>
<dbReference type="Gene3D" id="1.10.10.10">
    <property type="entry name" value="Winged helix-like DNA-binding domain superfamily/Winged helix DNA-binding domain"/>
    <property type="match status" value="1"/>
</dbReference>
<sequence length="165" mass="19179">HRHKIHGLVSRFVRREEEIDDVVQESFIRAYRALPRFRLESAFYTWLYRIAVNTAKNHITAQNRRPSTVQSDFDEIELAEATDALREVADPENEYLAGELEVAIRRALQALPDDLRNALTFREFDGLSYEQIAEIMDCPVGTVRSRIFRAREAIDKKIGFLIRGD</sequence>